<dbReference type="PATRIC" id="fig|571913.6.peg.915"/>
<keyword evidence="9" id="KW-1185">Reference proteome</keyword>
<dbReference type="PIRSF" id="PIRSF006336">
    <property type="entry name" value="B-gal"/>
    <property type="match status" value="1"/>
</dbReference>
<evidence type="ECO:0000259" key="5">
    <source>
        <dbReference type="Pfam" id="PF01301"/>
    </source>
</evidence>
<dbReference type="InterPro" id="IPR017853">
    <property type="entry name" value="GH"/>
</dbReference>
<dbReference type="STRING" id="571913.VV02_04475"/>
<dbReference type="InterPro" id="IPR001944">
    <property type="entry name" value="Glycoside_Hdrlase_35"/>
</dbReference>
<keyword evidence="2" id="KW-0378">Hydrolase</keyword>
<protein>
    <submittedName>
        <fullName evidence="8">Beta-galactosidase</fullName>
    </submittedName>
</protein>
<dbReference type="SUPFAM" id="SSF51445">
    <property type="entry name" value="(Trans)glycosidases"/>
    <property type="match status" value="1"/>
</dbReference>
<dbReference type="PANTHER" id="PTHR23421">
    <property type="entry name" value="BETA-GALACTOSIDASE RELATED"/>
    <property type="match status" value="1"/>
</dbReference>
<proteinExistence type="inferred from homology"/>
<dbReference type="InterPro" id="IPR026283">
    <property type="entry name" value="B-gal_1-like"/>
</dbReference>
<evidence type="ECO:0000256" key="2">
    <source>
        <dbReference type="ARBA" id="ARBA00022801"/>
    </source>
</evidence>
<dbReference type="Pfam" id="PF21317">
    <property type="entry name" value="BetaGal_ABD_1"/>
    <property type="match status" value="1"/>
</dbReference>
<feature type="active site" description="Proton donor" evidence="4">
    <location>
        <position position="142"/>
    </location>
</feature>
<dbReference type="KEGG" id="lmoi:VV02_04475"/>
<feature type="domain" description="Beta-galactosidase galactose-binding" evidence="7">
    <location>
        <begin position="486"/>
        <end position="544"/>
    </location>
</feature>
<dbReference type="InterPro" id="IPR008979">
    <property type="entry name" value="Galactose-bd-like_sf"/>
</dbReference>
<dbReference type="Pfam" id="PF01301">
    <property type="entry name" value="Glyco_hydro_35"/>
    <property type="match status" value="1"/>
</dbReference>
<keyword evidence="3" id="KW-0326">Glycosidase</keyword>
<organism evidence="8 9">
    <name type="scientific">Luteipulveratus mongoliensis</name>
    <dbReference type="NCBI Taxonomy" id="571913"/>
    <lineage>
        <taxon>Bacteria</taxon>
        <taxon>Bacillati</taxon>
        <taxon>Actinomycetota</taxon>
        <taxon>Actinomycetes</taxon>
        <taxon>Micrococcales</taxon>
        <taxon>Dermacoccaceae</taxon>
        <taxon>Luteipulveratus</taxon>
    </lineage>
</organism>
<dbReference type="Proteomes" id="UP000066480">
    <property type="component" value="Chromosome"/>
</dbReference>
<dbReference type="GO" id="GO:0004565">
    <property type="term" value="F:beta-galactosidase activity"/>
    <property type="evidence" value="ECO:0007669"/>
    <property type="project" value="InterPro"/>
</dbReference>
<dbReference type="RefSeq" id="WP_052590159.1">
    <property type="nucleotide sequence ID" value="NZ_CP011112.1"/>
</dbReference>
<comment type="similarity">
    <text evidence="1">Belongs to the glycosyl hydrolase 35 family.</text>
</comment>
<dbReference type="OrthoDB" id="9813184at2"/>
<evidence type="ECO:0000256" key="1">
    <source>
        <dbReference type="ARBA" id="ARBA00009809"/>
    </source>
</evidence>
<feature type="active site" description="Nucleophile" evidence="4">
    <location>
        <position position="218"/>
    </location>
</feature>
<sequence length="572" mass="62573">MPQIISGAFHYARVHPDQWRPRLELCRAMGLDTIETYVPWNLHEPQPGDFRFDGFADIEAFLEQVATAGLQAIVRPGPYICAEWDNGGLPAWLTGTPDIHIRTADSTYLEAVDRWFDELIPRIAARQVTRGGNVTMLQIENEYGSYGSDLAYLTHLRDGLRARGIDVPLFTSDGPGDHMLTGGTIDGAAATVNFGSKPTEAFDTLRRHRPRDPLFCMEFWNGWFDHWGEKHHVRAASDVAATLDEMLSMGASVNFYMVHGGTSFGVTAGANHDGSYLPTVTSYDYDAPIDEAGRPTEKYWAYREVIGRHREIPAPPEPAEPAVLPQTTVALDSAVSLRAAWDTIATGGHRSPHPPTYEELGISHGLVRYRAHLRGPRQAYPLTLPGVADRAHVYAGGELLGIVNRDDDAAFELEVPAEGLDLEVLVESMGRVNYGVHTGERKGLVEGVLHGGQYVHGWDVSALELPDLPAVDWSVGGAGGPVRTGPALLRGTFDCVSPADGFLALDGWGKGYVWINGFCLGRYWDKGPQRTLYVPAPVVRDGANEVVVLELDRLEQSTVTFEASADLGRADA</sequence>
<evidence type="ECO:0000256" key="4">
    <source>
        <dbReference type="PIRSR" id="PIRSR006336-1"/>
    </source>
</evidence>
<dbReference type="Gene3D" id="2.60.120.260">
    <property type="entry name" value="Galactose-binding domain-like"/>
    <property type="match status" value="2"/>
</dbReference>
<feature type="domain" description="Glycoside hydrolase 35 catalytic" evidence="5">
    <location>
        <begin position="3"/>
        <end position="307"/>
    </location>
</feature>
<dbReference type="InterPro" id="IPR031330">
    <property type="entry name" value="Gly_Hdrlase_35_cat"/>
</dbReference>
<dbReference type="SUPFAM" id="SSF49785">
    <property type="entry name" value="Galactose-binding domain-like"/>
    <property type="match status" value="1"/>
</dbReference>
<dbReference type="EMBL" id="CP011112">
    <property type="protein sequence ID" value="AKU15289.1"/>
    <property type="molecule type" value="Genomic_DNA"/>
</dbReference>
<dbReference type="PRINTS" id="PR00742">
    <property type="entry name" value="GLHYDRLASE35"/>
</dbReference>
<accession>A0A0K1JF10</accession>
<dbReference type="Pfam" id="PF21467">
    <property type="entry name" value="BetaGal_gal-bd"/>
    <property type="match status" value="1"/>
</dbReference>
<evidence type="ECO:0000313" key="9">
    <source>
        <dbReference type="Proteomes" id="UP000066480"/>
    </source>
</evidence>
<evidence type="ECO:0000259" key="7">
    <source>
        <dbReference type="Pfam" id="PF21467"/>
    </source>
</evidence>
<dbReference type="FunFam" id="3.20.20.80:FF:000115">
    <property type="entry name" value="Beta-galactosidase"/>
    <property type="match status" value="1"/>
</dbReference>
<evidence type="ECO:0000256" key="3">
    <source>
        <dbReference type="ARBA" id="ARBA00023295"/>
    </source>
</evidence>
<reference evidence="8 9" key="1">
    <citation type="submission" date="2015-03" db="EMBL/GenBank/DDBJ databases">
        <title>Luteipulveratus halotolerans sp. nov., a novel actinobacterium (Dermacoccaceae) from Sarawak, Malaysia.</title>
        <authorList>
            <person name="Juboi H."/>
            <person name="Basik A."/>
            <person name="Shamsul S.S."/>
            <person name="Arnold P."/>
            <person name="Schmitt E.K."/>
            <person name="Sanglier J.-J."/>
            <person name="Yeo T."/>
        </authorList>
    </citation>
    <scope>NUCLEOTIDE SEQUENCE [LARGE SCALE GENOMIC DNA]</scope>
    <source>
        <strain evidence="8 9">MN07-A0370</strain>
    </source>
</reference>
<dbReference type="InterPro" id="IPR048913">
    <property type="entry name" value="BetaGal_gal-bd"/>
</dbReference>
<dbReference type="GO" id="GO:0005975">
    <property type="term" value="P:carbohydrate metabolic process"/>
    <property type="evidence" value="ECO:0007669"/>
    <property type="project" value="InterPro"/>
</dbReference>
<dbReference type="InterPro" id="IPR048912">
    <property type="entry name" value="BetaGal1-like_ABD1"/>
</dbReference>
<dbReference type="AlphaFoldDB" id="A0A0K1JF10"/>
<evidence type="ECO:0000259" key="6">
    <source>
        <dbReference type="Pfam" id="PF21317"/>
    </source>
</evidence>
<dbReference type="Gene3D" id="3.20.20.80">
    <property type="entry name" value="Glycosidases"/>
    <property type="match status" value="1"/>
</dbReference>
<feature type="domain" description="Beta-galactosidase 1-like first all-beta" evidence="6">
    <location>
        <begin position="354"/>
        <end position="463"/>
    </location>
</feature>
<gene>
    <name evidence="8" type="ORF">VV02_04475</name>
</gene>
<evidence type="ECO:0000313" key="8">
    <source>
        <dbReference type="EMBL" id="AKU15289.1"/>
    </source>
</evidence>
<name>A0A0K1JF10_9MICO</name>